<dbReference type="EMBL" id="MU150300">
    <property type="protein sequence ID" value="KAF9460321.1"/>
    <property type="molecule type" value="Genomic_DNA"/>
</dbReference>
<protein>
    <submittedName>
        <fullName evidence="2">Uncharacterized protein</fullName>
    </submittedName>
</protein>
<feature type="compositionally biased region" description="Polar residues" evidence="1">
    <location>
        <begin position="30"/>
        <end position="41"/>
    </location>
</feature>
<proteinExistence type="predicted"/>
<evidence type="ECO:0000256" key="1">
    <source>
        <dbReference type="SAM" id="MobiDB-lite"/>
    </source>
</evidence>
<keyword evidence="3" id="KW-1185">Reference proteome</keyword>
<feature type="region of interest" description="Disordered" evidence="1">
    <location>
        <begin position="119"/>
        <end position="144"/>
    </location>
</feature>
<dbReference type="OrthoDB" id="2687560at2759"/>
<feature type="compositionally biased region" description="Pro residues" evidence="1">
    <location>
        <begin position="295"/>
        <end position="311"/>
    </location>
</feature>
<sequence>MTSDPGIKRVSTGNTSPESAEIIPHEHSPDQSYSAQHNTQGEAWRCRPRTSNLTLGVDHSPQHHDARYETLFETVTDAQDKVATATSSTLTFFDKPRISRRRSDDSVLYDWAAAGISSSHHNRRSTPMPLGTLSARPSTKGVDRPTTMHAIKKLSTKSLRSAQLVIDLKNLHESYDILKPDSRNQTRTPKSSTDPPPAEKTLRRKKRMTLFRASTPSSVTSPSVPDSASITSHSPVYSTHTLPVPTKATHTRSQSQPYASVRLGHPSRPYYTAIRPHMSRPSSPVEPTDSLRAPSPNPSRPLSLPPPPRAPSPGIFSVLSTTSFLSMPEREPLPLFSSSTSPSVYDAAPRPFAFGSSMSHRSGFSLSGETELRIALAREQEEFGMPARDRYRYRDMAPATHETGMMKKVNKLKRGLKDLVSRKT</sequence>
<feature type="compositionally biased region" description="Low complexity" evidence="1">
    <location>
        <begin position="213"/>
        <end position="229"/>
    </location>
</feature>
<evidence type="ECO:0000313" key="3">
    <source>
        <dbReference type="Proteomes" id="UP000807353"/>
    </source>
</evidence>
<comment type="caution">
    <text evidence="2">The sequence shown here is derived from an EMBL/GenBank/DDBJ whole genome shotgun (WGS) entry which is preliminary data.</text>
</comment>
<feature type="region of interest" description="Disordered" evidence="1">
    <location>
        <begin position="1"/>
        <end position="43"/>
    </location>
</feature>
<gene>
    <name evidence="2" type="ORF">BDZ94DRAFT_1311579</name>
</gene>
<organism evidence="2 3">
    <name type="scientific">Collybia nuda</name>
    <dbReference type="NCBI Taxonomy" id="64659"/>
    <lineage>
        <taxon>Eukaryota</taxon>
        <taxon>Fungi</taxon>
        <taxon>Dikarya</taxon>
        <taxon>Basidiomycota</taxon>
        <taxon>Agaricomycotina</taxon>
        <taxon>Agaricomycetes</taxon>
        <taxon>Agaricomycetidae</taxon>
        <taxon>Agaricales</taxon>
        <taxon>Tricholomatineae</taxon>
        <taxon>Clitocybaceae</taxon>
        <taxon>Collybia</taxon>
    </lineage>
</organism>
<dbReference type="Proteomes" id="UP000807353">
    <property type="component" value="Unassembled WGS sequence"/>
</dbReference>
<reference evidence="2" key="1">
    <citation type="submission" date="2020-11" db="EMBL/GenBank/DDBJ databases">
        <authorList>
            <consortium name="DOE Joint Genome Institute"/>
            <person name="Ahrendt S."/>
            <person name="Riley R."/>
            <person name="Andreopoulos W."/>
            <person name="Labutti K."/>
            <person name="Pangilinan J."/>
            <person name="Ruiz-Duenas F.J."/>
            <person name="Barrasa J.M."/>
            <person name="Sanchez-Garcia M."/>
            <person name="Camarero S."/>
            <person name="Miyauchi S."/>
            <person name="Serrano A."/>
            <person name="Linde D."/>
            <person name="Babiker R."/>
            <person name="Drula E."/>
            <person name="Ayuso-Fernandez I."/>
            <person name="Pacheco R."/>
            <person name="Padilla G."/>
            <person name="Ferreira P."/>
            <person name="Barriuso J."/>
            <person name="Kellner H."/>
            <person name="Castanera R."/>
            <person name="Alfaro M."/>
            <person name="Ramirez L."/>
            <person name="Pisabarro A.G."/>
            <person name="Kuo A."/>
            <person name="Tritt A."/>
            <person name="Lipzen A."/>
            <person name="He G."/>
            <person name="Yan M."/>
            <person name="Ng V."/>
            <person name="Cullen D."/>
            <person name="Martin F."/>
            <person name="Rosso M.-N."/>
            <person name="Henrissat B."/>
            <person name="Hibbett D."/>
            <person name="Martinez A.T."/>
            <person name="Grigoriev I.V."/>
        </authorList>
    </citation>
    <scope>NUCLEOTIDE SEQUENCE</scope>
    <source>
        <strain evidence="2">CBS 247.69</strain>
    </source>
</reference>
<name>A0A9P5Y2W5_9AGAR</name>
<accession>A0A9P5Y2W5</accession>
<feature type="region of interest" description="Disordered" evidence="1">
    <location>
        <begin position="177"/>
        <end position="312"/>
    </location>
</feature>
<feature type="compositionally biased region" description="Polar residues" evidence="1">
    <location>
        <begin position="230"/>
        <end position="241"/>
    </location>
</feature>
<dbReference type="AlphaFoldDB" id="A0A9P5Y2W5"/>
<evidence type="ECO:0000313" key="2">
    <source>
        <dbReference type="EMBL" id="KAF9460321.1"/>
    </source>
</evidence>